<dbReference type="RefSeq" id="WP_311503678.1">
    <property type="nucleotide sequence ID" value="NZ_JAVRHK010000008.1"/>
</dbReference>
<feature type="transmembrane region" description="Helical" evidence="1">
    <location>
        <begin position="29"/>
        <end position="49"/>
    </location>
</feature>
<dbReference type="InterPro" id="IPR050248">
    <property type="entry name" value="Polysacc_deacetylase_ArnD"/>
</dbReference>
<evidence type="ECO:0000313" key="4">
    <source>
        <dbReference type="Proteomes" id="UP001262582"/>
    </source>
</evidence>
<keyword evidence="1" id="KW-0472">Membrane</keyword>
<protein>
    <submittedName>
        <fullName evidence="3">Polysaccharide deacetylase family protein</fullName>
        <ecNumber evidence="3">3.-.-.-</ecNumber>
    </submittedName>
</protein>
<keyword evidence="4" id="KW-1185">Reference proteome</keyword>
<dbReference type="InterPro" id="IPR002509">
    <property type="entry name" value="NODB_dom"/>
</dbReference>
<feature type="transmembrane region" description="Helical" evidence="1">
    <location>
        <begin position="5"/>
        <end position="23"/>
    </location>
</feature>
<dbReference type="SUPFAM" id="SSF88713">
    <property type="entry name" value="Glycoside hydrolase/deacetylase"/>
    <property type="match status" value="1"/>
</dbReference>
<dbReference type="EC" id="3.-.-.-" evidence="3"/>
<dbReference type="Pfam" id="PF01522">
    <property type="entry name" value="Polysacc_deac_1"/>
    <property type="match status" value="1"/>
</dbReference>
<evidence type="ECO:0000313" key="3">
    <source>
        <dbReference type="EMBL" id="MDT0677337.1"/>
    </source>
</evidence>
<evidence type="ECO:0000259" key="2">
    <source>
        <dbReference type="PROSITE" id="PS51677"/>
    </source>
</evidence>
<sequence>MTFRIINTVIILLLLIVAVVLLFNDLSVAPVVAFAIIYILFLLVVSTNIRFNFFVKAHHNNPVVSEKKIALSFDDGPVENTLRILDILDKFQVKTIFFCIGKNVKKHPEILQEIIARGHIIGNHSYTHTRKMGFLKAGQVLEEIRSCDEIVHRVTGLKMNLFRPPFGVINPKTKRALKITGHKVIGWRVRSYDAILNSEEIILKRIKKKLKSGDVVLLHDNKPVTAEVLEQLLIYLQKHNFQVVRADNLFDIDAYT</sequence>
<accession>A0ABU3D721</accession>
<dbReference type="Gene3D" id="3.20.20.370">
    <property type="entry name" value="Glycoside hydrolase/deacetylase"/>
    <property type="match status" value="1"/>
</dbReference>
<keyword evidence="1" id="KW-0812">Transmembrane</keyword>
<feature type="domain" description="NodB homology" evidence="2">
    <location>
        <begin position="67"/>
        <end position="244"/>
    </location>
</feature>
<keyword evidence="1" id="KW-1133">Transmembrane helix</keyword>
<comment type="caution">
    <text evidence="3">The sequence shown here is derived from an EMBL/GenBank/DDBJ whole genome shotgun (WGS) entry which is preliminary data.</text>
</comment>
<dbReference type="EMBL" id="JAVRHK010000008">
    <property type="protein sequence ID" value="MDT0677337.1"/>
    <property type="molecule type" value="Genomic_DNA"/>
</dbReference>
<proteinExistence type="predicted"/>
<dbReference type="GO" id="GO:0016787">
    <property type="term" value="F:hydrolase activity"/>
    <property type="evidence" value="ECO:0007669"/>
    <property type="project" value="UniProtKB-KW"/>
</dbReference>
<name>A0ABU3D721_9FLAO</name>
<evidence type="ECO:0000256" key="1">
    <source>
        <dbReference type="SAM" id="Phobius"/>
    </source>
</evidence>
<reference evidence="3 4" key="1">
    <citation type="submission" date="2023-09" db="EMBL/GenBank/DDBJ databases">
        <authorList>
            <person name="Rey-Velasco X."/>
        </authorList>
    </citation>
    <scope>NUCLEOTIDE SEQUENCE [LARGE SCALE GENOMIC DNA]</scope>
    <source>
        <strain evidence="3 4">F117</strain>
    </source>
</reference>
<keyword evidence="3" id="KW-0378">Hydrolase</keyword>
<dbReference type="PANTHER" id="PTHR10587">
    <property type="entry name" value="GLYCOSYL TRANSFERASE-RELATED"/>
    <property type="match status" value="1"/>
</dbReference>
<gene>
    <name evidence="3" type="ORF">RM539_12195</name>
</gene>
<dbReference type="Proteomes" id="UP001262582">
    <property type="component" value="Unassembled WGS sequence"/>
</dbReference>
<dbReference type="CDD" id="cd10917">
    <property type="entry name" value="CE4_NodB_like_6s_7s"/>
    <property type="match status" value="1"/>
</dbReference>
<dbReference type="InterPro" id="IPR011330">
    <property type="entry name" value="Glyco_hydro/deAcase_b/a-brl"/>
</dbReference>
<organism evidence="3 4">
    <name type="scientific">Autumnicola musiva</name>
    <dbReference type="NCBI Taxonomy" id="3075589"/>
    <lineage>
        <taxon>Bacteria</taxon>
        <taxon>Pseudomonadati</taxon>
        <taxon>Bacteroidota</taxon>
        <taxon>Flavobacteriia</taxon>
        <taxon>Flavobacteriales</taxon>
        <taxon>Flavobacteriaceae</taxon>
        <taxon>Autumnicola</taxon>
    </lineage>
</organism>
<dbReference type="PROSITE" id="PS51677">
    <property type="entry name" value="NODB"/>
    <property type="match status" value="1"/>
</dbReference>